<dbReference type="AlphaFoldDB" id="A0A813QPK5"/>
<dbReference type="Proteomes" id="UP000663852">
    <property type="component" value="Unassembled WGS sequence"/>
</dbReference>
<evidence type="ECO:0000256" key="1">
    <source>
        <dbReference type="SAM" id="SignalP"/>
    </source>
</evidence>
<protein>
    <submittedName>
        <fullName evidence="2">Uncharacterized protein</fullName>
    </submittedName>
</protein>
<evidence type="ECO:0000313" key="2">
    <source>
        <dbReference type="EMBL" id="CAF0770038.1"/>
    </source>
</evidence>
<organism evidence="2 3">
    <name type="scientific">Adineta ricciae</name>
    <name type="common">Rotifer</name>
    <dbReference type="NCBI Taxonomy" id="249248"/>
    <lineage>
        <taxon>Eukaryota</taxon>
        <taxon>Metazoa</taxon>
        <taxon>Spiralia</taxon>
        <taxon>Gnathifera</taxon>
        <taxon>Rotifera</taxon>
        <taxon>Eurotatoria</taxon>
        <taxon>Bdelloidea</taxon>
        <taxon>Adinetida</taxon>
        <taxon>Adinetidae</taxon>
        <taxon>Adineta</taxon>
    </lineage>
</organism>
<name>A0A813QPK5_ADIRI</name>
<feature type="signal peptide" evidence="1">
    <location>
        <begin position="1"/>
        <end position="15"/>
    </location>
</feature>
<accession>A0A813QPK5</accession>
<proteinExistence type="predicted"/>
<sequence>MTVFFLLCFVDTDQSSSMTTIEEKHSVQQTTDADKVTSVETTLTEEISIDETTDAVLSTLNEQATSTIIEDSSAMPAFSTSIVRRLSM</sequence>
<reference evidence="2" key="1">
    <citation type="submission" date="2021-02" db="EMBL/GenBank/DDBJ databases">
        <authorList>
            <person name="Nowell W R."/>
        </authorList>
    </citation>
    <scope>NUCLEOTIDE SEQUENCE</scope>
</reference>
<comment type="caution">
    <text evidence="2">The sequence shown here is derived from an EMBL/GenBank/DDBJ whole genome shotgun (WGS) entry which is preliminary data.</text>
</comment>
<dbReference type="EMBL" id="CAJNOJ010000008">
    <property type="protein sequence ID" value="CAF0770038.1"/>
    <property type="molecule type" value="Genomic_DNA"/>
</dbReference>
<feature type="chain" id="PRO_5032870359" evidence="1">
    <location>
        <begin position="16"/>
        <end position="88"/>
    </location>
</feature>
<keyword evidence="1" id="KW-0732">Signal</keyword>
<evidence type="ECO:0000313" key="3">
    <source>
        <dbReference type="Proteomes" id="UP000663852"/>
    </source>
</evidence>
<gene>
    <name evidence="2" type="ORF">EDS130_LOCUS3257</name>
</gene>